<dbReference type="Proteomes" id="UP001501496">
    <property type="component" value="Unassembled WGS sequence"/>
</dbReference>
<sequence>MEIRKFDVVVIGSGTAGQTVATTCAKNGLNVAIADNRVFGGTCANRGCDPKKVLLAATEAIHISNNLQGKGIDTLPQLNWGNLQKFKKKFTKAVPAGTESKLNDLGIHLYHQSPKFIDKNTLKIEGKTVKAAKIVIATGQVPRPLHFKGSQFLKTSDDFLNLKKLPKHITCIGAGYIGMEFAHIAARSGAKITIIDNGKRPLNAFDPDLVELLVSVSKSIGIEFIFNSDVTQIKKLRKNLKITYTKKGKKKELKSRFVLNTSGRIPAINQLDLDKGNVAYSKKGILVNKHLQNPTNSNVYACGDVSDHSLALTPLSGLEGIVVAENIIHGNRKEIEATKIPSTVFTLPHLASVGLTESEAKKRYKNIIINYESVPQWFNAKRLQSKAYAYKLIINKLTNHIVGAHLLSENAGETINLFALAINNEISAEALKRTIFTYPSFSYDIKSML</sequence>
<dbReference type="Pfam" id="PF07992">
    <property type="entry name" value="Pyr_redox_2"/>
    <property type="match status" value="1"/>
</dbReference>
<dbReference type="InterPro" id="IPR036188">
    <property type="entry name" value="FAD/NAD-bd_sf"/>
</dbReference>
<protein>
    <recommendedName>
        <fullName evidence="3">Dihydrolipoyl dehydrogenase</fullName>
    </recommendedName>
    <alternativeName>
        <fullName evidence="7">Dihydrolipoamide dehydrogenase</fullName>
    </alternativeName>
</protein>
<dbReference type="RefSeq" id="WP_344786768.1">
    <property type="nucleotide sequence ID" value="NZ_BAABCA010000002.1"/>
</dbReference>
<evidence type="ECO:0000256" key="6">
    <source>
        <dbReference type="ARBA" id="ARBA00023027"/>
    </source>
</evidence>
<comment type="cofactor">
    <cofactor evidence="1">
        <name>FAD</name>
        <dbReference type="ChEBI" id="CHEBI:57692"/>
    </cofactor>
</comment>
<organism evidence="10 11">
    <name type="scientific">Postechiella marina</name>
    <dbReference type="NCBI Taxonomy" id="943941"/>
    <lineage>
        <taxon>Bacteria</taxon>
        <taxon>Pseudomonadati</taxon>
        <taxon>Bacteroidota</taxon>
        <taxon>Flavobacteriia</taxon>
        <taxon>Flavobacteriales</taxon>
        <taxon>Flavobacteriaceae</taxon>
        <taxon>Postechiella</taxon>
    </lineage>
</organism>
<dbReference type="InterPro" id="IPR004099">
    <property type="entry name" value="Pyr_nucl-diS_OxRdtase_dimer"/>
</dbReference>
<comment type="similarity">
    <text evidence="2">Belongs to the class-I pyridine nucleotide-disulfide oxidoreductase family.</text>
</comment>
<dbReference type="EMBL" id="BAABCA010000002">
    <property type="protein sequence ID" value="GAA4232611.1"/>
    <property type="molecule type" value="Genomic_DNA"/>
</dbReference>
<dbReference type="PRINTS" id="PR00411">
    <property type="entry name" value="PNDRDTASEI"/>
</dbReference>
<evidence type="ECO:0000256" key="4">
    <source>
        <dbReference type="ARBA" id="ARBA00022630"/>
    </source>
</evidence>
<evidence type="ECO:0000259" key="8">
    <source>
        <dbReference type="Pfam" id="PF02852"/>
    </source>
</evidence>
<dbReference type="InterPro" id="IPR001100">
    <property type="entry name" value="Pyr_nuc-diS_OxRdtase"/>
</dbReference>
<feature type="domain" description="Pyridine nucleotide-disulphide oxidoreductase dimerisation" evidence="8">
    <location>
        <begin position="340"/>
        <end position="446"/>
    </location>
</feature>
<proteinExistence type="inferred from homology"/>
<evidence type="ECO:0000313" key="11">
    <source>
        <dbReference type="Proteomes" id="UP001501496"/>
    </source>
</evidence>
<evidence type="ECO:0000256" key="7">
    <source>
        <dbReference type="ARBA" id="ARBA00031281"/>
    </source>
</evidence>
<gene>
    <name evidence="10" type="ORF">GCM10022291_07750</name>
</gene>
<dbReference type="InterPro" id="IPR016156">
    <property type="entry name" value="FAD/NAD-linked_Rdtase_dimer_sf"/>
</dbReference>
<keyword evidence="6" id="KW-0520">NAD</keyword>
<name>A0ABP8C3M3_9FLAO</name>
<evidence type="ECO:0000256" key="1">
    <source>
        <dbReference type="ARBA" id="ARBA00001974"/>
    </source>
</evidence>
<dbReference type="PANTHER" id="PTHR22912">
    <property type="entry name" value="DISULFIDE OXIDOREDUCTASE"/>
    <property type="match status" value="1"/>
</dbReference>
<dbReference type="PIRSF" id="PIRSF000350">
    <property type="entry name" value="Mercury_reductase_MerA"/>
    <property type="match status" value="1"/>
</dbReference>
<dbReference type="Pfam" id="PF02852">
    <property type="entry name" value="Pyr_redox_dim"/>
    <property type="match status" value="1"/>
</dbReference>
<dbReference type="SUPFAM" id="SSF55424">
    <property type="entry name" value="FAD/NAD-linked reductases, dimerisation (C-terminal) domain"/>
    <property type="match status" value="1"/>
</dbReference>
<keyword evidence="4" id="KW-0285">Flavoprotein</keyword>
<keyword evidence="11" id="KW-1185">Reference proteome</keyword>
<evidence type="ECO:0000313" key="10">
    <source>
        <dbReference type="EMBL" id="GAA4232611.1"/>
    </source>
</evidence>
<dbReference type="Gene3D" id="3.30.390.30">
    <property type="match status" value="1"/>
</dbReference>
<evidence type="ECO:0000256" key="2">
    <source>
        <dbReference type="ARBA" id="ARBA00007532"/>
    </source>
</evidence>
<dbReference type="InterPro" id="IPR050151">
    <property type="entry name" value="Class-I_Pyr_Nuc-Dis_Oxidored"/>
</dbReference>
<dbReference type="PANTHER" id="PTHR22912:SF217">
    <property type="entry name" value="DIHYDROLIPOYL DEHYDROGENASE"/>
    <property type="match status" value="1"/>
</dbReference>
<dbReference type="Gene3D" id="3.50.50.60">
    <property type="entry name" value="FAD/NAD(P)-binding domain"/>
    <property type="match status" value="2"/>
</dbReference>
<feature type="domain" description="FAD/NAD(P)-binding" evidence="9">
    <location>
        <begin position="6"/>
        <end position="314"/>
    </location>
</feature>
<dbReference type="SUPFAM" id="SSF51905">
    <property type="entry name" value="FAD/NAD(P)-binding domain"/>
    <property type="match status" value="1"/>
</dbReference>
<keyword evidence="5" id="KW-0274">FAD</keyword>
<reference evidence="11" key="1">
    <citation type="journal article" date="2019" name="Int. J. Syst. Evol. Microbiol.">
        <title>The Global Catalogue of Microorganisms (GCM) 10K type strain sequencing project: providing services to taxonomists for standard genome sequencing and annotation.</title>
        <authorList>
            <consortium name="The Broad Institute Genomics Platform"/>
            <consortium name="The Broad Institute Genome Sequencing Center for Infectious Disease"/>
            <person name="Wu L."/>
            <person name="Ma J."/>
        </authorList>
    </citation>
    <scope>NUCLEOTIDE SEQUENCE [LARGE SCALE GENOMIC DNA]</scope>
    <source>
        <strain evidence="11">JCM 17630</strain>
    </source>
</reference>
<evidence type="ECO:0000256" key="3">
    <source>
        <dbReference type="ARBA" id="ARBA00016961"/>
    </source>
</evidence>
<evidence type="ECO:0000256" key="5">
    <source>
        <dbReference type="ARBA" id="ARBA00022827"/>
    </source>
</evidence>
<dbReference type="PRINTS" id="PR00368">
    <property type="entry name" value="FADPNR"/>
</dbReference>
<evidence type="ECO:0000259" key="9">
    <source>
        <dbReference type="Pfam" id="PF07992"/>
    </source>
</evidence>
<accession>A0ABP8C3M3</accession>
<dbReference type="InterPro" id="IPR023753">
    <property type="entry name" value="FAD/NAD-binding_dom"/>
</dbReference>
<comment type="caution">
    <text evidence="10">The sequence shown here is derived from an EMBL/GenBank/DDBJ whole genome shotgun (WGS) entry which is preliminary data.</text>
</comment>